<reference evidence="1 2" key="1">
    <citation type="submission" date="2024-02" db="EMBL/GenBank/DDBJ databases">
        <title>Deinococcus xinjiangensis NBRC 107630.</title>
        <authorList>
            <person name="Ichikawa N."/>
            <person name="Katano-Makiyama Y."/>
            <person name="Hidaka K."/>
        </authorList>
    </citation>
    <scope>NUCLEOTIDE SEQUENCE [LARGE SCALE GENOMIC DNA]</scope>
    <source>
        <strain evidence="1 2">NBRC 107630</strain>
    </source>
</reference>
<organism evidence="1 2">
    <name type="scientific">Deinococcus xinjiangensis</name>
    <dbReference type="NCBI Taxonomy" id="457454"/>
    <lineage>
        <taxon>Bacteria</taxon>
        <taxon>Thermotogati</taxon>
        <taxon>Deinococcota</taxon>
        <taxon>Deinococci</taxon>
        <taxon>Deinococcales</taxon>
        <taxon>Deinococcaceae</taxon>
        <taxon>Deinococcus</taxon>
    </lineage>
</organism>
<sequence length="226" mass="25404">MPDWMPNWMLEAPPFELTTEMETAFEAVLEARSPAHLPPDAPRWVFLQWLAGQGYLLHGSKKDDIAEFEPRSPHDLGPDEFSKRRGVFAASDGLWAMMFALRDKERVKLTQSLAQQLRLEGGGWSPMKYFLSFGPRNKAITDGRAVMTAGFVYVLPSEGFEQAPPFVWPELGEVLEAQWVNPNAVKPLMCLPIAPDDFPLPVRVHDAERAAALAESDPWGFPWLEG</sequence>
<comment type="caution">
    <text evidence="1">The sequence shown here is derived from an EMBL/GenBank/DDBJ whole genome shotgun (WGS) entry which is preliminary data.</text>
</comment>
<keyword evidence="2" id="KW-1185">Reference proteome</keyword>
<protein>
    <recommendedName>
        <fullName evidence="3">Immunity protein 52 domain-containing protein</fullName>
    </recommendedName>
</protein>
<dbReference type="EMBL" id="BAABRN010000013">
    <property type="protein sequence ID" value="GAA5501741.1"/>
    <property type="molecule type" value="Genomic_DNA"/>
</dbReference>
<evidence type="ECO:0008006" key="3">
    <source>
        <dbReference type="Google" id="ProtNLM"/>
    </source>
</evidence>
<evidence type="ECO:0000313" key="1">
    <source>
        <dbReference type="EMBL" id="GAA5501741.1"/>
    </source>
</evidence>
<dbReference type="Proteomes" id="UP001458946">
    <property type="component" value="Unassembled WGS sequence"/>
</dbReference>
<dbReference type="RefSeq" id="WP_353541713.1">
    <property type="nucleotide sequence ID" value="NZ_BAABRN010000013.1"/>
</dbReference>
<gene>
    <name evidence="1" type="ORF">Dxin01_01480</name>
</gene>
<name>A0ABP9VAU7_9DEIO</name>
<proteinExistence type="predicted"/>
<evidence type="ECO:0000313" key="2">
    <source>
        <dbReference type="Proteomes" id="UP001458946"/>
    </source>
</evidence>
<accession>A0ABP9VAU7</accession>